<evidence type="ECO:0000256" key="10">
    <source>
        <dbReference type="SAM" id="MobiDB-lite"/>
    </source>
</evidence>
<evidence type="ECO:0000256" key="6">
    <source>
        <dbReference type="ARBA" id="ARBA00022741"/>
    </source>
</evidence>
<dbReference type="InterPro" id="IPR029056">
    <property type="entry name" value="Ribokinase-like"/>
</dbReference>
<dbReference type="GO" id="GO:0009229">
    <property type="term" value="P:thiamine diphosphate biosynthetic process"/>
    <property type="evidence" value="ECO:0007669"/>
    <property type="project" value="UniProtKB-UniPathway"/>
</dbReference>
<evidence type="ECO:0000256" key="7">
    <source>
        <dbReference type="ARBA" id="ARBA00022777"/>
    </source>
</evidence>
<accession>A0A4Y8X541</accession>
<proteinExistence type="predicted"/>
<keyword evidence="9" id="KW-0784">Thiamine biosynthesis</keyword>
<evidence type="ECO:0000256" key="9">
    <source>
        <dbReference type="ARBA" id="ARBA00022977"/>
    </source>
</evidence>
<dbReference type="GO" id="GO:0008972">
    <property type="term" value="F:phosphomethylpyrimidine kinase activity"/>
    <property type="evidence" value="ECO:0007669"/>
    <property type="project" value="UniProtKB-EC"/>
</dbReference>
<evidence type="ECO:0000259" key="11">
    <source>
        <dbReference type="Pfam" id="PF08543"/>
    </source>
</evidence>
<evidence type="ECO:0000313" key="12">
    <source>
        <dbReference type="EMBL" id="MBB4883050.1"/>
    </source>
</evidence>
<dbReference type="InterPro" id="IPR004399">
    <property type="entry name" value="HMP/HMP-P_kinase_dom"/>
</dbReference>
<feature type="region of interest" description="Disordered" evidence="10">
    <location>
        <begin position="274"/>
        <end position="300"/>
    </location>
</feature>
<dbReference type="GO" id="GO:0004789">
    <property type="term" value="F:thiamine-phosphate diphosphorylase activity"/>
    <property type="evidence" value="ECO:0007669"/>
    <property type="project" value="UniProtKB-EC"/>
</dbReference>
<dbReference type="GO" id="GO:0009228">
    <property type="term" value="P:thiamine biosynthetic process"/>
    <property type="evidence" value="ECO:0007669"/>
    <property type="project" value="UniProtKB-KW"/>
</dbReference>
<dbReference type="FunFam" id="3.40.1190.20:FF:000003">
    <property type="entry name" value="Phosphomethylpyrimidine kinase ThiD"/>
    <property type="match status" value="1"/>
</dbReference>
<dbReference type="EMBL" id="JACHMC010000001">
    <property type="protein sequence ID" value="MBB4883050.1"/>
    <property type="molecule type" value="Genomic_DNA"/>
</dbReference>
<evidence type="ECO:0000313" key="13">
    <source>
        <dbReference type="Proteomes" id="UP000560081"/>
    </source>
</evidence>
<organism evidence="12 13">
    <name type="scientific">Micrococcus flavus</name>
    <dbReference type="NCBI Taxonomy" id="384602"/>
    <lineage>
        <taxon>Bacteria</taxon>
        <taxon>Bacillati</taxon>
        <taxon>Actinomycetota</taxon>
        <taxon>Actinomycetes</taxon>
        <taxon>Micrococcales</taxon>
        <taxon>Micrococcaceae</taxon>
        <taxon>Micrococcus</taxon>
    </lineage>
</organism>
<feature type="compositionally biased region" description="Basic and acidic residues" evidence="10">
    <location>
        <begin position="291"/>
        <end position="300"/>
    </location>
</feature>
<comment type="pathway">
    <text evidence="4">Cofactor biosynthesis; thiamine diphosphate biosynthesis; 4-amino-2-methyl-5-diphosphomethylpyrimidine from 5-amino-1-(5-phospho-D-ribosyl)imidazole: step 3/3.</text>
</comment>
<dbReference type="RefSeq" id="WP_135028252.1">
    <property type="nucleotide sequence ID" value="NZ_BMLA01000001.1"/>
</dbReference>
<evidence type="ECO:0000256" key="5">
    <source>
        <dbReference type="ARBA" id="ARBA00022679"/>
    </source>
</evidence>
<sequence length="300" mass="30182">MSPVTPLRPPARVLAVAGSDSGGGAGIQADLATIGAWGGYGMTAVTAVTAQNTQGVQAVHVLPADVVTAQLEAVGADIGVDAVTIGMLGSVPVMHAVADWLEAARPPRVVLDPVMVASSGDRLTDAAGEDAEAAWARLLSLADLVTPNVPELAALTGRTLDEEDDPARALAAAVAAARGLVAADGPVGRGGTVLVKGGHLPADAEGCLTDVLVGPQGETAVTAPRVGTRATHGTGCTLSSALAVLAAGGRSWEEALRAARPWLTRALRGADGLGVGDRSRPTWHGPLDWRVPTDDDGRRA</sequence>
<evidence type="ECO:0000256" key="8">
    <source>
        <dbReference type="ARBA" id="ARBA00022840"/>
    </source>
</evidence>
<dbReference type="UniPathway" id="UPA00060">
    <property type="reaction ID" value="UER00138"/>
</dbReference>
<comment type="catalytic activity">
    <reaction evidence="1">
        <text>4-amino-5-hydroxymethyl-2-methylpyrimidine + ATP = 4-amino-2-methyl-5-(phosphooxymethyl)pyrimidine + ADP + H(+)</text>
        <dbReference type="Rhea" id="RHEA:23096"/>
        <dbReference type="ChEBI" id="CHEBI:15378"/>
        <dbReference type="ChEBI" id="CHEBI:16892"/>
        <dbReference type="ChEBI" id="CHEBI:30616"/>
        <dbReference type="ChEBI" id="CHEBI:58354"/>
        <dbReference type="ChEBI" id="CHEBI:456216"/>
        <dbReference type="EC" id="2.7.1.49"/>
    </reaction>
</comment>
<dbReference type="EC" id="2.5.1.3" evidence="12"/>
<dbReference type="PANTHER" id="PTHR20858">
    <property type="entry name" value="PHOSPHOMETHYLPYRIMIDINE KINASE"/>
    <property type="match status" value="1"/>
</dbReference>
<dbReference type="Proteomes" id="UP000560081">
    <property type="component" value="Unassembled WGS sequence"/>
</dbReference>
<dbReference type="NCBIfam" id="TIGR00097">
    <property type="entry name" value="HMP-P_kinase"/>
    <property type="match status" value="1"/>
</dbReference>
<keyword evidence="13" id="KW-1185">Reference proteome</keyword>
<dbReference type="OrthoDB" id="34166at2"/>
<dbReference type="PANTHER" id="PTHR20858:SF17">
    <property type="entry name" value="HYDROXYMETHYLPYRIMIDINE_PHOSPHOMETHYLPYRIMIDINE KINASE THI20-RELATED"/>
    <property type="match status" value="1"/>
</dbReference>
<name>A0A4Y8X541_9MICC</name>
<dbReference type="Pfam" id="PF08543">
    <property type="entry name" value="Phos_pyr_kin"/>
    <property type="match status" value="1"/>
</dbReference>
<evidence type="ECO:0000256" key="2">
    <source>
        <dbReference type="ARBA" id="ARBA00000565"/>
    </source>
</evidence>
<keyword evidence="8" id="KW-0067">ATP-binding</keyword>
<evidence type="ECO:0000256" key="4">
    <source>
        <dbReference type="ARBA" id="ARBA00004769"/>
    </source>
</evidence>
<keyword evidence="6" id="KW-0547">Nucleotide-binding</keyword>
<keyword evidence="7 12" id="KW-0418">Kinase</keyword>
<dbReference type="CDD" id="cd01169">
    <property type="entry name" value="HMPP_kinase"/>
    <property type="match status" value="1"/>
</dbReference>
<comment type="caution">
    <text evidence="12">The sequence shown here is derived from an EMBL/GenBank/DDBJ whole genome shotgun (WGS) entry which is preliminary data.</text>
</comment>
<evidence type="ECO:0000256" key="3">
    <source>
        <dbReference type="ARBA" id="ARBA00003848"/>
    </source>
</evidence>
<dbReference type="EC" id="2.7.1.49" evidence="12"/>
<protein>
    <submittedName>
        <fullName evidence="12">Hydroxymethylpyrimidine/phosphomethylpyrimidine kinase/hydroxymethylpyrimidine kinase/phosphomethylpyrimidine kinase/thiamine-phosphate diphosphorylase</fullName>
        <ecNumber evidence="12">2.5.1.3</ecNumber>
        <ecNumber evidence="12">2.7.1.49</ecNumber>
        <ecNumber evidence="12">2.7.4.7</ecNumber>
    </submittedName>
</protein>
<comment type="catalytic activity">
    <reaction evidence="2">
        <text>4-amino-2-methyl-5-(phosphooxymethyl)pyrimidine + ATP = 4-amino-2-methyl-5-(diphosphooxymethyl)pyrimidine + ADP</text>
        <dbReference type="Rhea" id="RHEA:19893"/>
        <dbReference type="ChEBI" id="CHEBI:30616"/>
        <dbReference type="ChEBI" id="CHEBI:57841"/>
        <dbReference type="ChEBI" id="CHEBI:58354"/>
        <dbReference type="ChEBI" id="CHEBI:456216"/>
        <dbReference type="EC" id="2.7.4.7"/>
    </reaction>
</comment>
<keyword evidence="5 12" id="KW-0808">Transferase</keyword>
<dbReference type="SUPFAM" id="SSF53613">
    <property type="entry name" value="Ribokinase-like"/>
    <property type="match status" value="1"/>
</dbReference>
<feature type="domain" description="Pyridoxamine kinase/Phosphomethylpyrimidine kinase" evidence="11">
    <location>
        <begin position="20"/>
        <end position="281"/>
    </location>
</feature>
<dbReference type="EC" id="2.7.4.7" evidence="12"/>
<dbReference type="GO" id="GO:0008902">
    <property type="term" value="F:hydroxymethylpyrimidine kinase activity"/>
    <property type="evidence" value="ECO:0007669"/>
    <property type="project" value="UniProtKB-EC"/>
</dbReference>
<gene>
    <name evidence="12" type="ORF">BJ976_001401</name>
</gene>
<dbReference type="GO" id="GO:0005524">
    <property type="term" value="F:ATP binding"/>
    <property type="evidence" value="ECO:0007669"/>
    <property type="project" value="UniProtKB-KW"/>
</dbReference>
<comment type="function">
    <text evidence="3">Catalyzes the phosphorylation of hydroxymethylpyrimidine phosphate (HMP-P) to HMP-PP, and of HMP to HMP-P.</text>
</comment>
<dbReference type="GO" id="GO:0005829">
    <property type="term" value="C:cytosol"/>
    <property type="evidence" value="ECO:0007669"/>
    <property type="project" value="TreeGrafter"/>
</dbReference>
<dbReference type="AlphaFoldDB" id="A0A4Y8X541"/>
<dbReference type="InterPro" id="IPR013749">
    <property type="entry name" value="PM/HMP-P_kinase-1"/>
</dbReference>
<reference evidence="12 13" key="1">
    <citation type="submission" date="2020-08" db="EMBL/GenBank/DDBJ databases">
        <title>Sequencing the genomes of 1000 actinobacteria strains.</title>
        <authorList>
            <person name="Klenk H.-P."/>
        </authorList>
    </citation>
    <scope>NUCLEOTIDE SEQUENCE [LARGE SCALE GENOMIC DNA]</scope>
    <source>
        <strain evidence="12 13">DSM 19079</strain>
    </source>
</reference>
<dbReference type="Gene3D" id="3.40.1190.20">
    <property type="match status" value="1"/>
</dbReference>
<evidence type="ECO:0000256" key="1">
    <source>
        <dbReference type="ARBA" id="ARBA00000151"/>
    </source>
</evidence>